<dbReference type="Pfam" id="PF26125">
    <property type="entry name" value="AcrVA2-like"/>
    <property type="match status" value="1"/>
</dbReference>
<dbReference type="eggNOG" id="ENOG5033J9W">
    <property type="taxonomic scope" value="Bacteria"/>
</dbReference>
<dbReference type="KEGG" id="mgm:Mmc1_2079"/>
<dbReference type="InterPro" id="IPR058915">
    <property type="entry name" value="AcrVA2-like"/>
</dbReference>
<dbReference type="EMBL" id="CP000471">
    <property type="protein sequence ID" value="ABK44580.1"/>
    <property type="molecule type" value="Genomic_DNA"/>
</dbReference>
<organism evidence="1 2">
    <name type="scientific">Magnetococcus marinus (strain ATCC BAA-1437 / JCM 17883 / MC-1)</name>
    <dbReference type="NCBI Taxonomy" id="156889"/>
    <lineage>
        <taxon>Bacteria</taxon>
        <taxon>Pseudomonadati</taxon>
        <taxon>Pseudomonadota</taxon>
        <taxon>Magnetococcia</taxon>
        <taxon>Magnetococcales</taxon>
        <taxon>Magnetococcaceae</taxon>
        <taxon>Magnetococcus</taxon>
    </lineage>
</organism>
<protein>
    <submittedName>
        <fullName evidence="1">Uncharacterized protein</fullName>
    </submittedName>
</protein>
<reference evidence="2" key="1">
    <citation type="journal article" date="2009" name="Appl. Environ. Microbiol.">
        <title>Complete genome sequence of the chemolithoautotrophic marine magnetotactic coccus strain MC-1.</title>
        <authorList>
            <person name="Schubbe S."/>
            <person name="Williams T.J."/>
            <person name="Xie G."/>
            <person name="Kiss H.E."/>
            <person name="Brettin T.S."/>
            <person name="Martinez D."/>
            <person name="Ross C.A."/>
            <person name="Schuler D."/>
            <person name="Cox B.L."/>
            <person name="Nealson K.H."/>
            <person name="Bazylinski D.A."/>
        </authorList>
    </citation>
    <scope>NUCLEOTIDE SEQUENCE [LARGE SCALE GENOMIC DNA]</scope>
    <source>
        <strain evidence="2">ATCC BAA-1437 / JCM 17883 / MC-1</strain>
    </source>
</reference>
<sequence>MTPLNYSSQAVADLKWWALQQEAEMPQAAAIARELADKILSAVKFILPEGGKLFDRSEPTQAEMDLLRLPFENLVLEFRAKPNPNEPTTGYHARPVPKRLVYAESTDERDDAPGGVIVWPIDFEVPSGRFVPSPVGALVVRGLFEEFTPSEIRENARRLKPLGLQATRGTTRATSLALGEAGTLYWNTRKQYGLDPQLAFEQDVTHEITAVRHLCAVLNCSNVGTDRVGPTAYAQRKRAQQGKKPLYEYKILKIDSQQNHSSSNHQGGSHASPRVHLRRGHIRRLENRSIWVNACVVGNKQQGLIHKAYAVG</sequence>
<dbReference type="HOGENOM" id="CLU_844144_0_0_5"/>
<accession>A0L9D7</accession>
<name>A0L9D7_MAGMM</name>
<dbReference type="OrthoDB" id="7764054at2"/>
<evidence type="ECO:0000313" key="1">
    <source>
        <dbReference type="EMBL" id="ABK44580.1"/>
    </source>
</evidence>
<dbReference type="Proteomes" id="UP000002586">
    <property type="component" value="Chromosome"/>
</dbReference>
<dbReference type="RefSeq" id="WP_011713708.1">
    <property type="nucleotide sequence ID" value="NC_008576.1"/>
</dbReference>
<reference evidence="1 2" key="2">
    <citation type="journal article" date="2012" name="Int. J. Syst. Evol. Microbiol.">
        <title>Magnetococcus marinus gen. nov., sp. nov., a marine, magnetotactic bacterium that represents a novel lineage (Magnetococcaceae fam. nov.; Magnetococcales ord. nov.) at the base of the Alphaproteobacteria.</title>
        <authorList>
            <person name="Bazylinski D.A."/>
            <person name="Williams T.J."/>
            <person name="Lefevre C.T."/>
            <person name="Berg R.J."/>
            <person name="Zhang C.L."/>
            <person name="Bowser S.S."/>
            <person name="Dean A.J."/>
            <person name="Beveridge T.J."/>
        </authorList>
    </citation>
    <scope>NUCLEOTIDE SEQUENCE [LARGE SCALE GENOMIC DNA]</scope>
    <source>
        <strain evidence="2">ATCC BAA-1437 / JCM 17883 / MC-1</strain>
    </source>
</reference>
<evidence type="ECO:0000313" key="2">
    <source>
        <dbReference type="Proteomes" id="UP000002586"/>
    </source>
</evidence>
<gene>
    <name evidence="1" type="ordered locus">Mmc1_2079</name>
</gene>
<keyword evidence="2" id="KW-1185">Reference proteome</keyword>
<proteinExistence type="predicted"/>
<dbReference type="STRING" id="156889.Mmc1_2079"/>
<dbReference type="AlphaFoldDB" id="A0L9D7"/>